<sequence length="149" mass="16278">MQVNSEEAVKLYGRAVAALDAGETSSALAFLERALKISDNACWYSYLGYCIAKERGQVRKGAELCGTALQQEPENPAHFLNLAKIHLVAGKKDEALQALREGMSCGGNSEIATLLEKIGTRKPPVFSFLSRDHALNRVAGLVFDRLKLR</sequence>
<dbReference type="SMART" id="SM00028">
    <property type="entry name" value="TPR"/>
    <property type="match status" value="2"/>
</dbReference>
<dbReference type="Gene3D" id="1.25.40.10">
    <property type="entry name" value="Tetratricopeptide repeat domain"/>
    <property type="match status" value="1"/>
</dbReference>
<dbReference type="Proteomes" id="UP000556026">
    <property type="component" value="Unassembled WGS sequence"/>
</dbReference>
<comment type="caution">
    <text evidence="1">The sequence shown here is derived from an EMBL/GenBank/DDBJ whole genome shotgun (WGS) entry which is preliminary data.</text>
</comment>
<protein>
    <submittedName>
        <fullName evidence="1">Uncharacterized protein</fullName>
    </submittedName>
</protein>
<dbReference type="Pfam" id="PF14559">
    <property type="entry name" value="TPR_19"/>
    <property type="match status" value="1"/>
</dbReference>
<evidence type="ECO:0000313" key="2">
    <source>
        <dbReference type="Proteomes" id="UP000556026"/>
    </source>
</evidence>
<dbReference type="InterPro" id="IPR019734">
    <property type="entry name" value="TPR_rpt"/>
</dbReference>
<evidence type="ECO:0000313" key="1">
    <source>
        <dbReference type="EMBL" id="GFO60379.1"/>
    </source>
</evidence>
<keyword evidence="2" id="KW-1185">Reference proteome</keyword>
<gene>
    <name evidence="1" type="ORF">GMST_27040</name>
</gene>
<dbReference type="InterPro" id="IPR011990">
    <property type="entry name" value="TPR-like_helical_dom_sf"/>
</dbReference>
<reference evidence="2" key="1">
    <citation type="submission" date="2020-06" db="EMBL/GenBank/DDBJ databases">
        <title>Draft genomic sequence of Geomonas sp. Red330.</title>
        <authorList>
            <person name="Itoh H."/>
            <person name="Zhenxing X."/>
            <person name="Ushijima N."/>
            <person name="Masuda Y."/>
            <person name="Shiratori Y."/>
            <person name="Senoo K."/>
        </authorList>
    </citation>
    <scope>NUCLEOTIDE SEQUENCE [LARGE SCALE GENOMIC DNA]</scope>
    <source>
        <strain evidence="2">Red330</strain>
    </source>
</reference>
<dbReference type="AlphaFoldDB" id="A0A6V8ML62"/>
<proteinExistence type="predicted"/>
<dbReference type="SUPFAM" id="SSF48452">
    <property type="entry name" value="TPR-like"/>
    <property type="match status" value="1"/>
</dbReference>
<organism evidence="1 2">
    <name type="scientific">Geomonas silvestris</name>
    <dbReference type="NCBI Taxonomy" id="2740184"/>
    <lineage>
        <taxon>Bacteria</taxon>
        <taxon>Pseudomonadati</taxon>
        <taxon>Thermodesulfobacteriota</taxon>
        <taxon>Desulfuromonadia</taxon>
        <taxon>Geobacterales</taxon>
        <taxon>Geobacteraceae</taxon>
        <taxon>Geomonas</taxon>
    </lineage>
</organism>
<dbReference type="RefSeq" id="WP_183355202.1">
    <property type="nucleotide sequence ID" value="NZ_BLXX01000008.1"/>
</dbReference>
<accession>A0A6V8ML62</accession>
<dbReference type="EMBL" id="BLXX01000008">
    <property type="protein sequence ID" value="GFO60379.1"/>
    <property type="molecule type" value="Genomic_DNA"/>
</dbReference>
<name>A0A6V8ML62_9BACT</name>